<evidence type="ECO:0000313" key="2">
    <source>
        <dbReference type="EMBL" id="AEW97089.1"/>
    </source>
</evidence>
<dbReference type="AlphaFoldDB" id="G8WT66"/>
<evidence type="ECO:0000256" key="1">
    <source>
        <dbReference type="SAM" id="MobiDB-lite"/>
    </source>
</evidence>
<sequence length="85" mass="9156">MGEAHGRGSSRRPGAARVRARPGRWARYGGRGCGGRRCARWWGPRTRMRSARTSRLAAPPAAERAAADPAALLGEAVVETPGRHR</sequence>
<dbReference type="KEGG" id="scy:SCATT_47180"/>
<keyword evidence="3" id="KW-1185">Reference proteome</keyword>
<proteinExistence type="predicted"/>
<dbReference type="HOGENOM" id="CLU_2511168_0_0_11"/>
<accession>G8WT66</accession>
<feature type="region of interest" description="Disordered" evidence="1">
    <location>
        <begin position="1"/>
        <end position="21"/>
    </location>
</feature>
<protein>
    <submittedName>
        <fullName evidence="2">Uncharacterized protein</fullName>
    </submittedName>
</protein>
<organism evidence="2 3">
    <name type="scientific">Streptantibioticus cattleyicolor (strain ATCC 35852 / DSM 46488 / JCM 4925 / NBRC 14057 / NRRL 8057)</name>
    <name type="common">Streptomyces cattleya</name>
    <dbReference type="NCBI Taxonomy" id="1003195"/>
    <lineage>
        <taxon>Bacteria</taxon>
        <taxon>Bacillati</taxon>
        <taxon>Actinomycetota</taxon>
        <taxon>Actinomycetes</taxon>
        <taxon>Kitasatosporales</taxon>
        <taxon>Streptomycetaceae</taxon>
        <taxon>Streptantibioticus</taxon>
    </lineage>
</organism>
<gene>
    <name evidence="2" type="ordered locus">SCATT_47180</name>
</gene>
<reference evidence="3" key="1">
    <citation type="submission" date="2011-12" db="EMBL/GenBank/DDBJ databases">
        <title>Complete genome sequence of Streptomyces cattleya strain DSM 46488.</title>
        <authorList>
            <person name="Ou H.-Y."/>
            <person name="Li P."/>
            <person name="Zhao C."/>
            <person name="O'Hagan D."/>
            <person name="Deng Z."/>
        </authorList>
    </citation>
    <scope>NUCLEOTIDE SEQUENCE [LARGE SCALE GENOMIC DNA]</scope>
    <source>
        <strain evidence="3">ATCC 35852 / DSM 46488 / JCM 4925 / NBRC 14057 / NRRL 8057</strain>
    </source>
</reference>
<evidence type="ECO:0000313" key="3">
    <source>
        <dbReference type="Proteomes" id="UP000007842"/>
    </source>
</evidence>
<dbReference type="EMBL" id="CP003219">
    <property type="protein sequence ID" value="AEW97089.1"/>
    <property type="molecule type" value="Genomic_DNA"/>
</dbReference>
<dbReference type="Proteomes" id="UP000007842">
    <property type="component" value="Chromosome"/>
</dbReference>
<name>G8WT66_STREN</name>
<dbReference type="STRING" id="1003195.SCATT_47180"/>